<dbReference type="InParanoid" id="B9TBH9"/>
<gene>
    <name evidence="2" type="ORF">RCOM_0061910</name>
</gene>
<feature type="compositionally biased region" description="Basic residues" evidence="1">
    <location>
        <begin position="1"/>
        <end position="18"/>
    </location>
</feature>
<keyword evidence="3" id="KW-1185">Reference proteome</keyword>
<evidence type="ECO:0000313" key="3">
    <source>
        <dbReference type="Proteomes" id="UP000008311"/>
    </source>
</evidence>
<feature type="region of interest" description="Disordered" evidence="1">
    <location>
        <begin position="101"/>
        <end position="120"/>
    </location>
</feature>
<feature type="region of interest" description="Disordered" evidence="1">
    <location>
        <begin position="59"/>
        <end position="79"/>
    </location>
</feature>
<dbReference type="AlphaFoldDB" id="B9TBH9"/>
<accession>B9TBH9</accession>
<feature type="region of interest" description="Disordered" evidence="1">
    <location>
        <begin position="1"/>
        <end position="26"/>
    </location>
</feature>
<organism evidence="2 3">
    <name type="scientific">Ricinus communis</name>
    <name type="common">Castor bean</name>
    <dbReference type="NCBI Taxonomy" id="3988"/>
    <lineage>
        <taxon>Eukaryota</taxon>
        <taxon>Viridiplantae</taxon>
        <taxon>Streptophyta</taxon>
        <taxon>Embryophyta</taxon>
        <taxon>Tracheophyta</taxon>
        <taxon>Spermatophyta</taxon>
        <taxon>Magnoliopsida</taxon>
        <taxon>eudicotyledons</taxon>
        <taxon>Gunneridae</taxon>
        <taxon>Pentapetalae</taxon>
        <taxon>rosids</taxon>
        <taxon>fabids</taxon>
        <taxon>Malpighiales</taxon>
        <taxon>Euphorbiaceae</taxon>
        <taxon>Acalyphoideae</taxon>
        <taxon>Acalypheae</taxon>
        <taxon>Ricinus</taxon>
    </lineage>
</organism>
<reference evidence="3" key="1">
    <citation type="journal article" date="2010" name="Nat. Biotechnol.">
        <title>Draft genome sequence of the oilseed species Ricinus communis.</title>
        <authorList>
            <person name="Chan A.P."/>
            <person name="Crabtree J."/>
            <person name="Zhao Q."/>
            <person name="Lorenzi H."/>
            <person name="Orvis J."/>
            <person name="Puiu D."/>
            <person name="Melake-Berhan A."/>
            <person name="Jones K.M."/>
            <person name="Redman J."/>
            <person name="Chen G."/>
            <person name="Cahoon E.B."/>
            <person name="Gedil M."/>
            <person name="Stanke M."/>
            <person name="Haas B.J."/>
            <person name="Wortman J.R."/>
            <person name="Fraser-Liggett C.M."/>
            <person name="Ravel J."/>
            <person name="Rabinowicz P.D."/>
        </authorList>
    </citation>
    <scope>NUCLEOTIDE SEQUENCE [LARGE SCALE GENOMIC DNA]</scope>
    <source>
        <strain evidence="3">cv. Hale</strain>
    </source>
</reference>
<name>B9TBH9_RICCO</name>
<protein>
    <submittedName>
        <fullName evidence="2">Uncharacterized protein</fullName>
    </submittedName>
</protein>
<sequence length="160" mass="18118">HHRVSGKRGRRAGWRAHRPDRAGGGLAVPGRAVLRADCRRGAGLRHRAGAAVRRLPDAARPDRRRLERHHRKRAGRHHRAGDPVHLLDRARHRVWLHHLRRPETPDRPGAPGQAGGVGDRHRFPHQIRLRRGLIPVVPAQAGTHAEVVMRRFHGFPPARE</sequence>
<evidence type="ECO:0000256" key="1">
    <source>
        <dbReference type="SAM" id="MobiDB-lite"/>
    </source>
</evidence>
<dbReference type="Proteomes" id="UP000008311">
    <property type="component" value="Unassembled WGS sequence"/>
</dbReference>
<feature type="non-terminal residue" evidence="2">
    <location>
        <position position="1"/>
    </location>
</feature>
<feature type="compositionally biased region" description="Basic residues" evidence="1">
    <location>
        <begin position="66"/>
        <end position="79"/>
    </location>
</feature>
<proteinExistence type="predicted"/>
<dbReference type="EMBL" id="EQ976498">
    <property type="protein sequence ID" value="EEF26788.1"/>
    <property type="molecule type" value="Genomic_DNA"/>
</dbReference>
<evidence type="ECO:0000313" key="2">
    <source>
        <dbReference type="EMBL" id="EEF26788.1"/>
    </source>
</evidence>